<keyword evidence="2" id="KW-1185">Reference proteome</keyword>
<sequence length="66" mass="7729">RILNSPSSLERVASILFGRSGFKIPGRTFRDFCSIFQLLREMEDPKCSFELWNELPQLVAFETRTF</sequence>
<gene>
    <name evidence="1" type="ORF">L9F63_023678</name>
</gene>
<feature type="non-terminal residue" evidence="1">
    <location>
        <position position="1"/>
    </location>
</feature>
<feature type="non-terminal residue" evidence="1">
    <location>
        <position position="66"/>
    </location>
</feature>
<accession>A0AAD8E902</accession>
<dbReference type="Proteomes" id="UP001233999">
    <property type="component" value="Unassembled WGS sequence"/>
</dbReference>
<evidence type="ECO:0000313" key="1">
    <source>
        <dbReference type="EMBL" id="KAJ9581144.1"/>
    </source>
</evidence>
<reference evidence="1" key="2">
    <citation type="submission" date="2023-05" db="EMBL/GenBank/DDBJ databases">
        <authorList>
            <person name="Fouks B."/>
        </authorList>
    </citation>
    <scope>NUCLEOTIDE SEQUENCE</scope>
    <source>
        <strain evidence="1">Stay&amp;Tobe</strain>
        <tissue evidence="1">Testes</tissue>
    </source>
</reference>
<comment type="caution">
    <text evidence="1">The sequence shown here is derived from an EMBL/GenBank/DDBJ whole genome shotgun (WGS) entry which is preliminary data.</text>
</comment>
<name>A0AAD8E902_DIPPU</name>
<dbReference type="AlphaFoldDB" id="A0AAD8E902"/>
<protein>
    <submittedName>
        <fullName evidence="1">Uncharacterized protein</fullName>
    </submittedName>
</protein>
<proteinExistence type="predicted"/>
<reference evidence="1" key="1">
    <citation type="journal article" date="2023" name="IScience">
        <title>Live-bearing cockroach genome reveals convergent evolutionary mechanisms linked to viviparity in insects and beyond.</title>
        <authorList>
            <person name="Fouks B."/>
            <person name="Harrison M.C."/>
            <person name="Mikhailova A.A."/>
            <person name="Marchal E."/>
            <person name="English S."/>
            <person name="Carruthers M."/>
            <person name="Jennings E.C."/>
            <person name="Chiamaka E.L."/>
            <person name="Frigard R.A."/>
            <person name="Pippel M."/>
            <person name="Attardo G.M."/>
            <person name="Benoit J.B."/>
            <person name="Bornberg-Bauer E."/>
            <person name="Tobe S.S."/>
        </authorList>
    </citation>
    <scope>NUCLEOTIDE SEQUENCE</scope>
    <source>
        <strain evidence="1">Stay&amp;Tobe</strain>
    </source>
</reference>
<organism evidence="1 2">
    <name type="scientific">Diploptera punctata</name>
    <name type="common">Pacific beetle cockroach</name>
    <dbReference type="NCBI Taxonomy" id="6984"/>
    <lineage>
        <taxon>Eukaryota</taxon>
        <taxon>Metazoa</taxon>
        <taxon>Ecdysozoa</taxon>
        <taxon>Arthropoda</taxon>
        <taxon>Hexapoda</taxon>
        <taxon>Insecta</taxon>
        <taxon>Pterygota</taxon>
        <taxon>Neoptera</taxon>
        <taxon>Polyneoptera</taxon>
        <taxon>Dictyoptera</taxon>
        <taxon>Blattodea</taxon>
        <taxon>Blaberoidea</taxon>
        <taxon>Blaberidae</taxon>
        <taxon>Diplopterinae</taxon>
        <taxon>Diploptera</taxon>
    </lineage>
</organism>
<evidence type="ECO:0000313" key="2">
    <source>
        <dbReference type="Proteomes" id="UP001233999"/>
    </source>
</evidence>
<dbReference type="EMBL" id="JASPKZ010008009">
    <property type="protein sequence ID" value="KAJ9581144.1"/>
    <property type="molecule type" value="Genomic_DNA"/>
</dbReference>